<dbReference type="EMBL" id="CAUOFW020001502">
    <property type="protein sequence ID" value="CAK9145523.1"/>
    <property type="molecule type" value="Genomic_DNA"/>
</dbReference>
<dbReference type="InterPro" id="IPR006459">
    <property type="entry name" value="CASP/CASPL"/>
</dbReference>
<sequence length="229" mass="24206">MASTTEPEKIVPPPEAHVAEPEKTAPSTEAQAREPEKGAPPPEAPPLAPVPPPAYYVVADVVLRFLLFAAAVVSVVVMVTSKQTEVAPIQIPIPPFRAQAELQAKFNHSPAFIYFVAALSVAGVYSIITAFLSLLALLKPGSIAKLWVHIVILDVLLLGIVASATGAAGGVAYIGLKGNSHAGWNKVCNIYDIYCRHLAGSIAVSLFASVFLVLLVLLSVYTLSKKIPH</sequence>
<dbReference type="InterPro" id="IPR006702">
    <property type="entry name" value="CASP_dom"/>
</dbReference>
<dbReference type="GO" id="GO:0005886">
    <property type="term" value="C:plasma membrane"/>
    <property type="evidence" value="ECO:0007669"/>
    <property type="project" value="UniProtKB-SubCell"/>
</dbReference>
<evidence type="ECO:0000256" key="3">
    <source>
        <dbReference type="ARBA" id="ARBA00011489"/>
    </source>
</evidence>
<evidence type="ECO:0000256" key="6">
    <source>
        <dbReference type="ARBA" id="ARBA00022989"/>
    </source>
</evidence>
<feature type="region of interest" description="Disordered" evidence="9">
    <location>
        <begin position="1"/>
        <end position="45"/>
    </location>
</feature>
<accession>A0ABC8RLB8</accession>
<dbReference type="Pfam" id="PF04535">
    <property type="entry name" value="CASP_dom"/>
    <property type="match status" value="1"/>
</dbReference>
<proteinExistence type="inferred from homology"/>
<feature type="transmembrane region" description="Helical" evidence="8">
    <location>
        <begin position="54"/>
        <end position="79"/>
    </location>
</feature>
<evidence type="ECO:0000256" key="7">
    <source>
        <dbReference type="ARBA" id="ARBA00023136"/>
    </source>
</evidence>
<feature type="transmembrane region" description="Helical" evidence="8">
    <location>
        <begin position="197"/>
        <end position="221"/>
    </location>
</feature>
<feature type="transmembrane region" description="Helical" evidence="8">
    <location>
        <begin position="112"/>
        <end position="138"/>
    </location>
</feature>
<evidence type="ECO:0000256" key="2">
    <source>
        <dbReference type="ARBA" id="ARBA00007651"/>
    </source>
</evidence>
<gene>
    <name evidence="11" type="ORF">ILEXP_LOCUS13344</name>
</gene>
<comment type="subcellular location">
    <subcellularLocation>
        <location evidence="1 8">Cell membrane</location>
        <topology evidence="1 8">Multi-pass membrane protein</topology>
    </subcellularLocation>
</comment>
<keyword evidence="4 8" id="KW-1003">Cell membrane</keyword>
<evidence type="ECO:0000256" key="5">
    <source>
        <dbReference type="ARBA" id="ARBA00022692"/>
    </source>
</evidence>
<evidence type="ECO:0000256" key="4">
    <source>
        <dbReference type="ARBA" id="ARBA00022475"/>
    </source>
</evidence>
<feature type="transmembrane region" description="Helical" evidence="8">
    <location>
        <begin position="150"/>
        <end position="176"/>
    </location>
</feature>
<dbReference type="Proteomes" id="UP001642360">
    <property type="component" value="Unassembled WGS sequence"/>
</dbReference>
<evidence type="ECO:0000256" key="8">
    <source>
        <dbReference type="RuleBase" id="RU361233"/>
    </source>
</evidence>
<dbReference type="AlphaFoldDB" id="A0ABC8RLB8"/>
<dbReference type="PANTHER" id="PTHR36488:SF8">
    <property type="entry name" value="CASP-LIKE PROTEIN 1U1"/>
    <property type="match status" value="1"/>
</dbReference>
<comment type="caution">
    <text evidence="11">The sequence shown here is derived from an EMBL/GenBank/DDBJ whole genome shotgun (WGS) entry which is preliminary data.</text>
</comment>
<keyword evidence="12" id="KW-1185">Reference proteome</keyword>
<dbReference type="PANTHER" id="PTHR36488">
    <property type="entry name" value="CASP-LIKE PROTEIN 1U1"/>
    <property type="match status" value="1"/>
</dbReference>
<keyword evidence="6 8" id="KW-1133">Transmembrane helix</keyword>
<comment type="similarity">
    <text evidence="2 8">Belongs to the Casparian strip membrane proteins (CASP) family.</text>
</comment>
<evidence type="ECO:0000313" key="11">
    <source>
        <dbReference type="EMBL" id="CAK9145523.1"/>
    </source>
</evidence>
<keyword evidence="5 8" id="KW-0812">Transmembrane</keyword>
<evidence type="ECO:0000256" key="9">
    <source>
        <dbReference type="SAM" id="MobiDB-lite"/>
    </source>
</evidence>
<evidence type="ECO:0000259" key="10">
    <source>
        <dbReference type="Pfam" id="PF04535"/>
    </source>
</evidence>
<feature type="domain" description="Casparian strip membrane protein" evidence="10">
    <location>
        <begin position="58"/>
        <end position="211"/>
    </location>
</feature>
<dbReference type="NCBIfam" id="TIGR01569">
    <property type="entry name" value="A_tha_TIGR01569"/>
    <property type="match status" value="1"/>
</dbReference>
<evidence type="ECO:0000313" key="12">
    <source>
        <dbReference type="Proteomes" id="UP001642360"/>
    </source>
</evidence>
<evidence type="ECO:0000256" key="1">
    <source>
        <dbReference type="ARBA" id="ARBA00004651"/>
    </source>
</evidence>
<keyword evidence="7 8" id="KW-0472">Membrane</keyword>
<organism evidence="11 12">
    <name type="scientific">Ilex paraguariensis</name>
    <name type="common">yerba mate</name>
    <dbReference type="NCBI Taxonomy" id="185542"/>
    <lineage>
        <taxon>Eukaryota</taxon>
        <taxon>Viridiplantae</taxon>
        <taxon>Streptophyta</taxon>
        <taxon>Embryophyta</taxon>
        <taxon>Tracheophyta</taxon>
        <taxon>Spermatophyta</taxon>
        <taxon>Magnoliopsida</taxon>
        <taxon>eudicotyledons</taxon>
        <taxon>Gunneridae</taxon>
        <taxon>Pentapetalae</taxon>
        <taxon>asterids</taxon>
        <taxon>campanulids</taxon>
        <taxon>Aquifoliales</taxon>
        <taxon>Aquifoliaceae</taxon>
        <taxon>Ilex</taxon>
    </lineage>
</organism>
<comment type="subunit">
    <text evidence="3 8">Homodimer and heterodimers.</text>
</comment>
<protein>
    <recommendedName>
        <fullName evidence="8">CASP-like protein</fullName>
    </recommendedName>
</protein>
<name>A0ABC8RLB8_9AQUA</name>
<dbReference type="InterPro" id="IPR044173">
    <property type="entry name" value="CASPL"/>
</dbReference>
<reference evidence="11 12" key="1">
    <citation type="submission" date="2024-02" db="EMBL/GenBank/DDBJ databases">
        <authorList>
            <person name="Vignale AGUSTIN F."/>
            <person name="Sosa J E."/>
            <person name="Modenutti C."/>
        </authorList>
    </citation>
    <scope>NUCLEOTIDE SEQUENCE [LARGE SCALE GENOMIC DNA]</scope>
</reference>